<evidence type="ECO:0000313" key="6">
    <source>
        <dbReference type="EMBL" id="KAF7507369.1"/>
    </source>
</evidence>
<dbReference type="OrthoDB" id="4502089at2759"/>
<dbReference type="PANTHER" id="PTHR42901">
    <property type="entry name" value="ALCOHOL DEHYDROGENASE"/>
    <property type="match status" value="1"/>
</dbReference>
<evidence type="ECO:0000313" key="7">
    <source>
        <dbReference type="Proteomes" id="UP000606974"/>
    </source>
</evidence>
<feature type="compositionally biased region" description="Basic and acidic residues" evidence="4">
    <location>
        <begin position="361"/>
        <end position="379"/>
    </location>
</feature>
<sequence>MAADARVSVDEGSEQQPSHRALDNNYDSATYKPAAFRLDDINIDLISVIITTATAAAAVISILLLHQPPAKLIAPATAAAASVLALRLFLPRPNPPRGLVLITGGSSGIGAEMAYIFAEKGHDLILVGRNEEQLEAVKNNVKEKFARSAYTVAADLSRPGAAKELYDHVTNHGFTVDVLVNGAGLGGVGDVLEQSIEFAERMTTLNCISLVQLTQLFGKDMVKQGRGWMLQISSVGGWMASPGQNIYHATKHYVRAFSEALSLELRTYPGIVNTQLMPGPTHTQFVTRAHAEETFMMAASGAVEDPKAVAMAGYQALCKGKRMVFGSWNSAATALMMQLAPRSVHLTFAAMMNSPLRGRMRMKEPEKDQKARGSDLKER</sequence>
<keyword evidence="7" id="KW-1185">Reference proteome</keyword>
<dbReference type="PANTHER" id="PTHR42901:SF1">
    <property type="entry name" value="ALCOHOL DEHYDROGENASE"/>
    <property type="match status" value="1"/>
</dbReference>
<comment type="caution">
    <text evidence="6">The sequence shown here is derived from an EMBL/GenBank/DDBJ whole genome shotgun (WGS) entry which is preliminary data.</text>
</comment>
<dbReference type="InterPro" id="IPR036291">
    <property type="entry name" value="NAD(P)-bd_dom_sf"/>
</dbReference>
<gene>
    <name evidence="6" type="ORF">GJ744_010686</name>
</gene>
<evidence type="ECO:0000256" key="2">
    <source>
        <dbReference type="ARBA" id="ARBA00023002"/>
    </source>
</evidence>
<keyword evidence="2" id="KW-0560">Oxidoreductase</keyword>
<feature type="region of interest" description="Disordered" evidence="4">
    <location>
        <begin position="358"/>
        <end position="379"/>
    </location>
</feature>
<keyword evidence="5" id="KW-0472">Membrane</keyword>
<dbReference type="PRINTS" id="PR00080">
    <property type="entry name" value="SDRFAMILY"/>
</dbReference>
<evidence type="ECO:0000256" key="1">
    <source>
        <dbReference type="ARBA" id="ARBA00006484"/>
    </source>
</evidence>
<dbReference type="Pfam" id="PF00106">
    <property type="entry name" value="adh_short"/>
    <property type="match status" value="1"/>
</dbReference>
<dbReference type="GO" id="GO:0016491">
    <property type="term" value="F:oxidoreductase activity"/>
    <property type="evidence" value="ECO:0007669"/>
    <property type="project" value="UniProtKB-KW"/>
</dbReference>
<feature type="transmembrane region" description="Helical" evidence="5">
    <location>
        <begin position="45"/>
        <end position="65"/>
    </location>
</feature>
<keyword evidence="5" id="KW-1133">Transmembrane helix</keyword>
<evidence type="ECO:0000256" key="5">
    <source>
        <dbReference type="SAM" id="Phobius"/>
    </source>
</evidence>
<dbReference type="PRINTS" id="PR00081">
    <property type="entry name" value="GDHRDH"/>
</dbReference>
<dbReference type="Proteomes" id="UP000606974">
    <property type="component" value="Unassembled WGS sequence"/>
</dbReference>
<organism evidence="6 7">
    <name type="scientific">Endocarpon pusillum</name>
    <dbReference type="NCBI Taxonomy" id="364733"/>
    <lineage>
        <taxon>Eukaryota</taxon>
        <taxon>Fungi</taxon>
        <taxon>Dikarya</taxon>
        <taxon>Ascomycota</taxon>
        <taxon>Pezizomycotina</taxon>
        <taxon>Eurotiomycetes</taxon>
        <taxon>Chaetothyriomycetidae</taxon>
        <taxon>Verrucariales</taxon>
        <taxon>Verrucariaceae</taxon>
        <taxon>Endocarpon</taxon>
    </lineage>
</organism>
<feature type="region of interest" description="Disordered" evidence="4">
    <location>
        <begin position="1"/>
        <end position="24"/>
    </location>
</feature>
<evidence type="ECO:0000256" key="3">
    <source>
        <dbReference type="RuleBase" id="RU000363"/>
    </source>
</evidence>
<keyword evidence="5" id="KW-0812">Transmembrane</keyword>
<evidence type="ECO:0000256" key="4">
    <source>
        <dbReference type="SAM" id="MobiDB-lite"/>
    </source>
</evidence>
<comment type="similarity">
    <text evidence="1 3">Belongs to the short-chain dehydrogenases/reductases (SDR) family.</text>
</comment>
<dbReference type="Gene3D" id="3.40.50.720">
    <property type="entry name" value="NAD(P)-binding Rossmann-like Domain"/>
    <property type="match status" value="1"/>
</dbReference>
<feature type="transmembrane region" description="Helical" evidence="5">
    <location>
        <begin position="72"/>
        <end position="90"/>
    </location>
</feature>
<dbReference type="AlphaFoldDB" id="A0A8H7E1R6"/>
<reference evidence="6" key="1">
    <citation type="submission" date="2020-02" db="EMBL/GenBank/DDBJ databases">
        <authorList>
            <person name="Palmer J.M."/>
        </authorList>
    </citation>
    <scope>NUCLEOTIDE SEQUENCE</scope>
    <source>
        <strain evidence="6">EPUS1.4</strain>
        <tissue evidence="6">Thallus</tissue>
    </source>
</reference>
<name>A0A8H7E1R6_9EURO</name>
<proteinExistence type="inferred from homology"/>
<dbReference type="EMBL" id="JAACFV010000070">
    <property type="protein sequence ID" value="KAF7507369.1"/>
    <property type="molecule type" value="Genomic_DNA"/>
</dbReference>
<dbReference type="SUPFAM" id="SSF51735">
    <property type="entry name" value="NAD(P)-binding Rossmann-fold domains"/>
    <property type="match status" value="1"/>
</dbReference>
<accession>A0A8H7E1R6</accession>
<dbReference type="InterPro" id="IPR002347">
    <property type="entry name" value="SDR_fam"/>
</dbReference>
<protein>
    <submittedName>
        <fullName evidence="6">Uncharacterized protein</fullName>
    </submittedName>
</protein>